<dbReference type="AlphaFoldDB" id="E2QC18"/>
<protein>
    <submittedName>
        <fullName evidence="2">ORF YJR025c-a</fullName>
    </submittedName>
    <submittedName>
        <fullName evidence="1">S.cerevisiae chromosome X reading frame ORF YJR025c</fullName>
    </submittedName>
</protein>
<dbReference type="EMBL" id="Z49526">
    <property type="protein sequence ID" value="CAA89554.1"/>
    <property type="molecule type" value="Genomic_DNA"/>
</dbReference>
<accession>E2QC18</accession>
<dbReference type="EMBL" id="Z49525">
    <property type="protein sequence ID" value="CAA89551.1"/>
    <property type="molecule type" value="Genomic_DNA"/>
</dbReference>
<organism evidence="2">
    <name type="scientific">Saccharomyces cerevisiae (strain ATCC 204508 / S288c)</name>
    <name type="common">Baker's yeast</name>
    <dbReference type="NCBI Taxonomy" id="559292"/>
    <lineage>
        <taxon>Eukaryota</taxon>
        <taxon>Fungi</taxon>
        <taxon>Dikarya</taxon>
        <taxon>Ascomycota</taxon>
        <taxon>Saccharomycotina</taxon>
        <taxon>Saccharomycetes</taxon>
        <taxon>Saccharomycetales</taxon>
        <taxon>Saccharomycetaceae</taxon>
        <taxon>Saccharomyces</taxon>
    </lineage>
</organism>
<evidence type="ECO:0000313" key="1">
    <source>
        <dbReference type="EMBL" id="CAA89551.1"/>
    </source>
</evidence>
<reference evidence="2" key="2">
    <citation type="submission" date="1995-10" db="EMBL/GenBank/DDBJ databases">
        <authorList>
            <person name="Zagulski M."/>
            <person name="Babinska B."/>
            <person name="Gromadka R."/>
            <person name="Migdalski A."/>
            <person name="Rytka J."/>
            <person name="Sulicka J."/>
            <person name="Herbert C.J."/>
        </authorList>
    </citation>
    <scope>NUCLEOTIDE SEQUENCE</scope>
</reference>
<proteinExistence type="predicted"/>
<sequence>QHVKTKADVWKPSRVGYTDIFSQEYKGIVVAIKFVICSDAEGTLYPREYNSRLHDVKRLGRTGLSFTDKKEAYLLEFKNQDVVDHVHKLILPFNTSWQSN</sequence>
<name>E2QC18_YEAST</name>
<reference evidence="2" key="1">
    <citation type="submission" date="1995-09" db="EMBL/GenBank/DDBJ databases">
        <authorList>
            <person name="MIPS"/>
        </authorList>
    </citation>
    <scope>NUCLEOTIDE SEQUENCE</scope>
</reference>
<evidence type="ECO:0000313" key="2">
    <source>
        <dbReference type="EMBL" id="CAA89554.1"/>
    </source>
</evidence>